<evidence type="ECO:0000256" key="2">
    <source>
        <dbReference type="ARBA" id="ARBA00001946"/>
    </source>
</evidence>
<dbReference type="InterPro" id="IPR045031">
    <property type="entry name" value="DHP_synth-like"/>
</dbReference>
<dbReference type="PROSITE" id="PS50972">
    <property type="entry name" value="PTERIN_BINDING"/>
    <property type="match status" value="1"/>
</dbReference>
<evidence type="ECO:0000259" key="10">
    <source>
        <dbReference type="PROSITE" id="PS50972"/>
    </source>
</evidence>
<dbReference type="PROSITE" id="PS00792">
    <property type="entry name" value="DHPS_1"/>
    <property type="match status" value="1"/>
</dbReference>
<evidence type="ECO:0000256" key="8">
    <source>
        <dbReference type="ARBA" id="ARBA00022909"/>
    </source>
</evidence>
<keyword evidence="8 9" id="KW-0289">Folate biosynthesis</keyword>
<keyword evidence="7 9" id="KW-0460">Magnesium</keyword>
<dbReference type="RefSeq" id="WP_227310138.1">
    <property type="nucleotide sequence ID" value="NZ_JAESVA010000013.1"/>
</dbReference>
<accession>A0A964E6E6</accession>
<feature type="domain" description="Pterin-binding" evidence="10">
    <location>
        <begin position="17"/>
        <end position="270"/>
    </location>
</feature>
<dbReference type="Gene3D" id="3.20.20.20">
    <property type="entry name" value="Dihydropteroate synthase-like"/>
    <property type="match status" value="1"/>
</dbReference>
<evidence type="ECO:0000256" key="3">
    <source>
        <dbReference type="ARBA" id="ARBA00004763"/>
    </source>
</evidence>
<comment type="catalytic activity">
    <reaction evidence="1">
        <text>(7,8-dihydropterin-6-yl)methyl diphosphate + 4-aminobenzoate = 7,8-dihydropteroate + diphosphate</text>
        <dbReference type="Rhea" id="RHEA:19949"/>
        <dbReference type="ChEBI" id="CHEBI:17836"/>
        <dbReference type="ChEBI" id="CHEBI:17839"/>
        <dbReference type="ChEBI" id="CHEBI:33019"/>
        <dbReference type="ChEBI" id="CHEBI:72950"/>
        <dbReference type="EC" id="2.5.1.15"/>
    </reaction>
</comment>
<evidence type="ECO:0000256" key="4">
    <source>
        <dbReference type="ARBA" id="ARBA00012458"/>
    </source>
</evidence>
<dbReference type="AlphaFoldDB" id="A0A964E6E6"/>
<dbReference type="CDD" id="cd00739">
    <property type="entry name" value="DHPS"/>
    <property type="match status" value="1"/>
</dbReference>
<keyword evidence="6 9" id="KW-0479">Metal-binding</keyword>
<organism evidence="11 12">
    <name type="scientific">Acidisoma cellulosilyticum</name>
    <dbReference type="NCBI Taxonomy" id="2802395"/>
    <lineage>
        <taxon>Bacteria</taxon>
        <taxon>Pseudomonadati</taxon>
        <taxon>Pseudomonadota</taxon>
        <taxon>Alphaproteobacteria</taxon>
        <taxon>Acetobacterales</taxon>
        <taxon>Acidocellaceae</taxon>
        <taxon>Acidisoma</taxon>
    </lineage>
</organism>
<name>A0A964E6E6_9PROT</name>
<protein>
    <recommendedName>
        <fullName evidence="4 9">Dihydropteroate synthase</fullName>
        <shortName evidence="9">DHPS</shortName>
        <ecNumber evidence="4 9">2.5.1.15</ecNumber>
    </recommendedName>
    <alternativeName>
        <fullName evidence="9">Dihydropteroate pyrophosphorylase</fullName>
    </alternativeName>
</protein>
<comment type="function">
    <text evidence="9">Catalyzes the condensation of para-aminobenzoate (pABA) with 6-hydroxymethyl-7,8-dihydropterin diphosphate (DHPt-PP) to form 7,8-dihydropteroate (H2Pte), the immediate precursor of folate derivatives.</text>
</comment>
<dbReference type="GO" id="GO:0046654">
    <property type="term" value="P:tetrahydrofolate biosynthetic process"/>
    <property type="evidence" value="ECO:0007669"/>
    <property type="project" value="TreeGrafter"/>
</dbReference>
<dbReference type="PROSITE" id="PS00793">
    <property type="entry name" value="DHPS_2"/>
    <property type="match status" value="1"/>
</dbReference>
<dbReference type="InterPro" id="IPR000489">
    <property type="entry name" value="Pterin-binding_dom"/>
</dbReference>
<keyword evidence="5 9" id="KW-0808">Transferase</keyword>
<dbReference type="NCBIfam" id="TIGR01496">
    <property type="entry name" value="DHPS"/>
    <property type="match status" value="1"/>
</dbReference>
<dbReference type="SUPFAM" id="SSF51717">
    <property type="entry name" value="Dihydropteroate synthetase-like"/>
    <property type="match status" value="1"/>
</dbReference>
<dbReference type="EC" id="2.5.1.15" evidence="4 9"/>
<dbReference type="Pfam" id="PF00809">
    <property type="entry name" value="Pterin_bind"/>
    <property type="match status" value="1"/>
</dbReference>
<sequence>MEPRRPSHWAGLTLDRPLIMGILNVTPDSFSDGGRHFQDAAALVAGQAMLAAGADILDIGGESTRPGALPVDPAEECRRILPAIRALAERGAVISVDTRNASTMAAALDAGARIVNDVTALAHDPAALKLVADRCAPTVLMHMRGTPATMNDLNRYRDIGQEVADELGSQIAAAMAAGLPREAIVTDPGFGFAKVGAQNIDLMRNLAPLRTLGFPMLIGLSRKGFIGQLSGEPVSAQRLGGSLAAALFALTQGAAILRVHDVPETVQAVRVWQGLSV</sequence>
<evidence type="ECO:0000256" key="7">
    <source>
        <dbReference type="ARBA" id="ARBA00022842"/>
    </source>
</evidence>
<evidence type="ECO:0000313" key="12">
    <source>
        <dbReference type="Proteomes" id="UP000721844"/>
    </source>
</evidence>
<gene>
    <name evidence="11" type="primary">folP</name>
    <name evidence="11" type="ORF">ACELLULO517_24775</name>
</gene>
<comment type="similarity">
    <text evidence="9">Belongs to the DHPS family.</text>
</comment>
<dbReference type="EMBL" id="JAESVA010000013">
    <property type="protein sequence ID" value="MCB8883486.1"/>
    <property type="molecule type" value="Genomic_DNA"/>
</dbReference>
<dbReference type="PANTHER" id="PTHR20941">
    <property type="entry name" value="FOLATE SYNTHESIS PROTEINS"/>
    <property type="match status" value="1"/>
</dbReference>
<keyword evidence="12" id="KW-1185">Reference proteome</keyword>
<comment type="caution">
    <text evidence="11">The sequence shown here is derived from an EMBL/GenBank/DDBJ whole genome shotgun (WGS) entry which is preliminary data.</text>
</comment>
<dbReference type="PANTHER" id="PTHR20941:SF1">
    <property type="entry name" value="FOLIC ACID SYNTHESIS PROTEIN FOL1"/>
    <property type="match status" value="1"/>
</dbReference>
<evidence type="ECO:0000256" key="1">
    <source>
        <dbReference type="ARBA" id="ARBA00000012"/>
    </source>
</evidence>
<evidence type="ECO:0000256" key="9">
    <source>
        <dbReference type="RuleBase" id="RU361205"/>
    </source>
</evidence>
<dbReference type="Proteomes" id="UP000721844">
    <property type="component" value="Unassembled WGS sequence"/>
</dbReference>
<dbReference type="GO" id="GO:0046872">
    <property type="term" value="F:metal ion binding"/>
    <property type="evidence" value="ECO:0007669"/>
    <property type="project" value="UniProtKB-KW"/>
</dbReference>
<evidence type="ECO:0000313" key="11">
    <source>
        <dbReference type="EMBL" id="MCB8883486.1"/>
    </source>
</evidence>
<dbReference type="GO" id="GO:0004156">
    <property type="term" value="F:dihydropteroate synthase activity"/>
    <property type="evidence" value="ECO:0007669"/>
    <property type="project" value="UniProtKB-EC"/>
</dbReference>
<evidence type="ECO:0000256" key="5">
    <source>
        <dbReference type="ARBA" id="ARBA00022679"/>
    </source>
</evidence>
<comment type="cofactor">
    <cofactor evidence="2 9">
        <name>Mg(2+)</name>
        <dbReference type="ChEBI" id="CHEBI:18420"/>
    </cofactor>
</comment>
<dbReference type="GO" id="GO:0046656">
    <property type="term" value="P:folic acid biosynthetic process"/>
    <property type="evidence" value="ECO:0007669"/>
    <property type="project" value="UniProtKB-KW"/>
</dbReference>
<dbReference type="InterPro" id="IPR011005">
    <property type="entry name" value="Dihydropteroate_synth-like_sf"/>
</dbReference>
<reference evidence="11 12" key="1">
    <citation type="journal article" date="2021" name="Microorganisms">
        <title>Acidisoma silvae sp. nov. and Acidisomacellulosilytica sp. nov., Two Acidophilic Bacteria Isolated from Decaying Wood, Hydrolyzing Cellulose and Producing Poly-3-hydroxybutyrate.</title>
        <authorList>
            <person name="Mieszkin S."/>
            <person name="Pouder E."/>
            <person name="Uroz S."/>
            <person name="Simon-Colin C."/>
            <person name="Alain K."/>
        </authorList>
    </citation>
    <scope>NUCLEOTIDE SEQUENCE [LARGE SCALE GENOMIC DNA]</scope>
    <source>
        <strain evidence="11 12">HW T5.17</strain>
    </source>
</reference>
<evidence type="ECO:0000256" key="6">
    <source>
        <dbReference type="ARBA" id="ARBA00022723"/>
    </source>
</evidence>
<proteinExistence type="inferred from homology"/>
<dbReference type="InterPro" id="IPR006390">
    <property type="entry name" value="DHP_synth_dom"/>
</dbReference>
<comment type="pathway">
    <text evidence="3 9">Cofactor biosynthesis; tetrahydrofolate biosynthesis; 7,8-dihydrofolate from 2-amino-4-hydroxy-6-hydroxymethyl-7,8-dihydropteridine diphosphate and 4-aminobenzoate: step 1/2.</text>
</comment>
<dbReference type="GO" id="GO:0005829">
    <property type="term" value="C:cytosol"/>
    <property type="evidence" value="ECO:0007669"/>
    <property type="project" value="TreeGrafter"/>
</dbReference>